<proteinExistence type="predicted"/>
<evidence type="ECO:0000313" key="1">
    <source>
        <dbReference type="EMBL" id="RPA92671.1"/>
    </source>
</evidence>
<name>A0A3N4J7P9_9PEZI</name>
<protein>
    <submittedName>
        <fullName evidence="1">Uncharacterized protein</fullName>
    </submittedName>
</protein>
<accession>A0A3N4J7P9</accession>
<reference evidence="1 2" key="1">
    <citation type="journal article" date="2018" name="Nat. Ecol. Evol.">
        <title>Pezizomycetes genomes reveal the molecular basis of ectomycorrhizal truffle lifestyle.</title>
        <authorList>
            <person name="Murat C."/>
            <person name="Payen T."/>
            <person name="Noel B."/>
            <person name="Kuo A."/>
            <person name="Morin E."/>
            <person name="Chen J."/>
            <person name="Kohler A."/>
            <person name="Krizsan K."/>
            <person name="Balestrini R."/>
            <person name="Da Silva C."/>
            <person name="Montanini B."/>
            <person name="Hainaut M."/>
            <person name="Levati E."/>
            <person name="Barry K.W."/>
            <person name="Belfiori B."/>
            <person name="Cichocki N."/>
            <person name="Clum A."/>
            <person name="Dockter R.B."/>
            <person name="Fauchery L."/>
            <person name="Guy J."/>
            <person name="Iotti M."/>
            <person name="Le Tacon F."/>
            <person name="Lindquist E.A."/>
            <person name="Lipzen A."/>
            <person name="Malagnac F."/>
            <person name="Mello A."/>
            <person name="Molinier V."/>
            <person name="Miyauchi S."/>
            <person name="Poulain J."/>
            <person name="Riccioni C."/>
            <person name="Rubini A."/>
            <person name="Sitrit Y."/>
            <person name="Splivallo R."/>
            <person name="Traeger S."/>
            <person name="Wang M."/>
            <person name="Zifcakova L."/>
            <person name="Wipf D."/>
            <person name="Zambonelli A."/>
            <person name="Paolocci F."/>
            <person name="Nowrousian M."/>
            <person name="Ottonello S."/>
            <person name="Baldrian P."/>
            <person name="Spatafora J.W."/>
            <person name="Henrissat B."/>
            <person name="Nagy L.G."/>
            <person name="Aury J.M."/>
            <person name="Wincker P."/>
            <person name="Grigoriev I.V."/>
            <person name="Bonfante P."/>
            <person name="Martin F.M."/>
        </authorList>
    </citation>
    <scope>NUCLEOTIDE SEQUENCE [LARGE SCALE GENOMIC DNA]</scope>
    <source>
        <strain evidence="1 2">120613-1</strain>
    </source>
</reference>
<dbReference type="Proteomes" id="UP000276215">
    <property type="component" value="Unassembled WGS sequence"/>
</dbReference>
<organism evidence="1 2">
    <name type="scientific">Choiromyces venosus 120613-1</name>
    <dbReference type="NCBI Taxonomy" id="1336337"/>
    <lineage>
        <taxon>Eukaryota</taxon>
        <taxon>Fungi</taxon>
        <taxon>Dikarya</taxon>
        <taxon>Ascomycota</taxon>
        <taxon>Pezizomycotina</taxon>
        <taxon>Pezizomycetes</taxon>
        <taxon>Pezizales</taxon>
        <taxon>Tuberaceae</taxon>
        <taxon>Choiromyces</taxon>
    </lineage>
</organism>
<dbReference type="AlphaFoldDB" id="A0A3N4J7P9"/>
<keyword evidence="2" id="KW-1185">Reference proteome</keyword>
<evidence type="ECO:0000313" key="2">
    <source>
        <dbReference type="Proteomes" id="UP000276215"/>
    </source>
</evidence>
<gene>
    <name evidence="1" type="ORF">L873DRAFT_1817327</name>
</gene>
<sequence length="52" mass="5810">MGQTGVQDVKASYHSWHYAYQIKSSFTSDGNELPDFKPLSVSSLTSIVPEYL</sequence>
<dbReference type="EMBL" id="ML120468">
    <property type="protein sequence ID" value="RPA92671.1"/>
    <property type="molecule type" value="Genomic_DNA"/>
</dbReference>